<gene>
    <name evidence="1" type="ORF">BINO364_LOCUS15328</name>
</gene>
<proteinExistence type="predicted"/>
<dbReference type="AlphaFoldDB" id="A0A8J9VTQ5"/>
<evidence type="ECO:0000313" key="1">
    <source>
        <dbReference type="EMBL" id="CAH0730333.1"/>
    </source>
</evidence>
<organism evidence="1 2">
    <name type="scientific">Brenthis ino</name>
    <name type="common">lesser marbled fritillary</name>
    <dbReference type="NCBI Taxonomy" id="405034"/>
    <lineage>
        <taxon>Eukaryota</taxon>
        <taxon>Metazoa</taxon>
        <taxon>Ecdysozoa</taxon>
        <taxon>Arthropoda</taxon>
        <taxon>Hexapoda</taxon>
        <taxon>Insecta</taxon>
        <taxon>Pterygota</taxon>
        <taxon>Neoptera</taxon>
        <taxon>Endopterygota</taxon>
        <taxon>Lepidoptera</taxon>
        <taxon>Glossata</taxon>
        <taxon>Ditrysia</taxon>
        <taxon>Papilionoidea</taxon>
        <taxon>Nymphalidae</taxon>
        <taxon>Heliconiinae</taxon>
        <taxon>Argynnini</taxon>
        <taxon>Brenthis</taxon>
    </lineage>
</organism>
<protein>
    <submittedName>
        <fullName evidence="1">Uncharacterized protein</fullName>
    </submittedName>
</protein>
<dbReference type="OrthoDB" id="7402257at2759"/>
<sequence>MWPSLVIGAILRDLESSPVFLATITADVDPLLLNTAFYHQATGTITGVTHAMMKLELAGLWKVAGHPIINMDASILSWRKKGTVIKPGLQSAARKIYNMFKKEFCRQYYKTHKK</sequence>
<dbReference type="EMBL" id="OV170228">
    <property type="protein sequence ID" value="CAH0730333.1"/>
    <property type="molecule type" value="Genomic_DNA"/>
</dbReference>
<dbReference type="Proteomes" id="UP000838878">
    <property type="component" value="Chromosome 8"/>
</dbReference>
<feature type="non-terminal residue" evidence="1">
    <location>
        <position position="114"/>
    </location>
</feature>
<keyword evidence="2" id="KW-1185">Reference proteome</keyword>
<reference evidence="1" key="1">
    <citation type="submission" date="2021-12" db="EMBL/GenBank/DDBJ databases">
        <authorList>
            <person name="Martin H S."/>
        </authorList>
    </citation>
    <scope>NUCLEOTIDE SEQUENCE</scope>
</reference>
<evidence type="ECO:0000313" key="2">
    <source>
        <dbReference type="Proteomes" id="UP000838878"/>
    </source>
</evidence>
<name>A0A8J9VTQ5_9NEOP</name>
<accession>A0A8J9VTQ5</accession>